<evidence type="ECO:0000256" key="1">
    <source>
        <dbReference type="SAM" id="MobiDB-lite"/>
    </source>
</evidence>
<accession>A0A4R6RH94</accession>
<organism evidence="2 3">
    <name type="scientific">Aquabacterium commune</name>
    <dbReference type="NCBI Taxonomy" id="70586"/>
    <lineage>
        <taxon>Bacteria</taxon>
        <taxon>Pseudomonadati</taxon>
        <taxon>Pseudomonadota</taxon>
        <taxon>Betaproteobacteria</taxon>
        <taxon>Burkholderiales</taxon>
        <taxon>Aquabacterium</taxon>
    </lineage>
</organism>
<gene>
    <name evidence="2" type="ORF">EV672_10231</name>
</gene>
<reference evidence="2 3" key="1">
    <citation type="submission" date="2019-03" db="EMBL/GenBank/DDBJ databases">
        <title>Genomic Encyclopedia of Type Strains, Phase IV (KMG-IV): sequencing the most valuable type-strain genomes for metagenomic binning, comparative biology and taxonomic classification.</title>
        <authorList>
            <person name="Goeker M."/>
        </authorList>
    </citation>
    <scope>NUCLEOTIDE SEQUENCE [LARGE SCALE GENOMIC DNA]</scope>
    <source>
        <strain evidence="2 3">DSM 11901</strain>
    </source>
</reference>
<dbReference type="Proteomes" id="UP000294593">
    <property type="component" value="Unassembled WGS sequence"/>
</dbReference>
<feature type="compositionally biased region" description="Polar residues" evidence="1">
    <location>
        <begin position="23"/>
        <end position="32"/>
    </location>
</feature>
<comment type="caution">
    <text evidence="2">The sequence shown here is derived from an EMBL/GenBank/DDBJ whole genome shotgun (WGS) entry which is preliminary data.</text>
</comment>
<dbReference type="EMBL" id="SNXW01000002">
    <property type="protein sequence ID" value="TDP85682.1"/>
    <property type="molecule type" value="Genomic_DNA"/>
</dbReference>
<proteinExistence type="predicted"/>
<name>A0A4R6RH94_9BURK</name>
<protein>
    <submittedName>
        <fullName evidence="2">Uncharacterized protein</fullName>
    </submittedName>
</protein>
<evidence type="ECO:0000313" key="3">
    <source>
        <dbReference type="Proteomes" id="UP000294593"/>
    </source>
</evidence>
<evidence type="ECO:0000313" key="2">
    <source>
        <dbReference type="EMBL" id="TDP85682.1"/>
    </source>
</evidence>
<feature type="region of interest" description="Disordered" evidence="1">
    <location>
        <begin position="1"/>
        <end position="32"/>
    </location>
</feature>
<dbReference type="AlphaFoldDB" id="A0A4R6RH94"/>
<sequence>MASHMNTNAATTASASSAVSSAQTLPAPSTQAAHGEIEVVIKAGFAFTVPRDIREKNRQELEAFNSDIEERLLNLRVKYKFEA</sequence>
<keyword evidence="3" id="KW-1185">Reference proteome</keyword>
<feature type="compositionally biased region" description="Low complexity" evidence="1">
    <location>
        <begin position="1"/>
        <end position="22"/>
    </location>
</feature>